<sequence>MELPSGLPPSPLNANATAIYLDGLSHRYGKKLALDAVSLTLPAATTIGLIGPDGVGKSTLLSLIAGVKRMQHGDVSVLGANLRVRSEREAMLSRIAFMPQGLGRNLYPTLSVYENVDFFGRLFGLDAAQRAARIQRLLDATGLAPFPDRPAGKLSGGMKQKLGLCCALVHNPALLILDEPTTGVDPLSRRQFWTLVDTLRAEQAGMTVIVATAYMEEAQRFEHLIAMDGGRVLVNDSTAAVLEHAGTQDLEAAYVSLLPGTSRGERDELKIPPRPQAGDTPVIEAEGLTRRFGSFVAVDHVSFRIERAEIFGFLGSNGCGKTTTMKMLTGLLDASSGTAKLLGNTIDATDMNTRMKVGYMSQSFSLYEEMTVRQNLDLHARLYRMEGERGRLAVAEALSGFELLPYADARPATLSLGIRQRLQLAAACVHGPELLILDEPTSGVDPGARDMFWRHLASLSRDQHVTIFISTHFMNEAARCDRISFMHRGRVLAVGSPAELIARRGAATLEDAFVSFLEEAEVTDAPTPTPEDSPLQVAAARPARTAFERQPARALPASSSLLRIWSFARRESIELARDKLRLAFALLGPVVLLLAAAWSVSFDVENVRFVVLDRDQSLASRELLEQFSGSRYLVPVGIVRSDSEAQRVLRAADAQLVVEIPPDFGRDLLAGRRPELAFRIDGSSPFPGATIRTYVNAILLDYAQTKARQLPVAAPALPMSVETRFIYNDEFRSIYAITPGIIMLALILIPTMLTALGVVREKEMGSITNLYSSPAGVGEYLLGKQMPYVALAMASYVLLLVLTVTLLAVPLKGSLVGLSIGALLFILAATGLGLLVSTVVRSQVAAIFGTAILCLVPSVNFSGLLYPVSTLTGSSYWSGLGFPSSWFQLISLGSFTKGLGVSSFGAPYAALLGFAIVYLIGAYCLLPKQEA</sequence>
<dbReference type="InterPro" id="IPR003439">
    <property type="entry name" value="ABC_transporter-like_ATP-bd"/>
</dbReference>
<dbReference type="CDD" id="cd03230">
    <property type="entry name" value="ABC_DR_subfamily_A"/>
    <property type="match status" value="1"/>
</dbReference>
<dbReference type="AlphaFoldDB" id="A0A7Y9W910"/>
<organism evidence="12 13">
    <name type="scientific">Paraburkholderia bryophila</name>
    <dbReference type="NCBI Taxonomy" id="420952"/>
    <lineage>
        <taxon>Bacteria</taxon>
        <taxon>Pseudomonadati</taxon>
        <taxon>Pseudomonadota</taxon>
        <taxon>Betaproteobacteria</taxon>
        <taxon>Burkholderiales</taxon>
        <taxon>Burkholderiaceae</taxon>
        <taxon>Paraburkholderia</taxon>
    </lineage>
</organism>
<evidence type="ECO:0000259" key="11">
    <source>
        <dbReference type="PROSITE" id="PS51012"/>
    </source>
</evidence>
<dbReference type="EMBL" id="JACCAU010000001">
    <property type="protein sequence ID" value="NYH16292.1"/>
    <property type="molecule type" value="Genomic_DNA"/>
</dbReference>
<feature type="domain" description="ABC transporter" evidence="10">
    <location>
        <begin position="19"/>
        <end position="254"/>
    </location>
</feature>
<feature type="transmembrane region" description="Helical" evidence="9">
    <location>
        <begin position="734"/>
        <end position="759"/>
    </location>
</feature>
<dbReference type="PANTHER" id="PTHR43038">
    <property type="entry name" value="ATP-BINDING CASSETTE, SUB-FAMILY H, MEMBER 1"/>
    <property type="match status" value="1"/>
</dbReference>
<keyword evidence="5" id="KW-0547">Nucleotide-binding</keyword>
<keyword evidence="6" id="KW-0067">ATP-binding</keyword>
<dbReference type="InterPro" id="IPR017871">
    <property type="entry name" value="ABC_transporter-like_CS"/>
</dbReference>
<dbReference type="Pfam" id="PF12698">
    <property type="entry name" value="ABC2_membrane_3"/>
    <property type="match status" value="1"/>
</dbReference>
<evidence type="ECO:0000256" key="5">
    <source>
        <dbReference type="ARBA" id="ARBA00022741"/>
    </source>
</evidence>
<keyword evidence="4 9" id="KW-0812">Transmembrane</keyword>
<dbReference type="InterPro" id="IPR013525">
    <property type="entry name" value="ABC2_TM"/>
</dbReference>
<accession>A0A7Y9W910</accession>
<feature type="transmembrane region" description="Helical" evidence="9">
    <location>
        <begin position="788"/>
        <end position="809"/>
    </location>
</feature>
<dbReference type="InterPro" id="IPR047817">
    <property type="entry name" value="ABC2_TM_bact-type"/>
</dbReference>
<dbReference type="GO" id="GO:0016887">
    <property type="term" value="F:ATP hydrolysis activity"/>
    <property type="evidence" value="ECO:0007669"/>
    <property type="project" value="InterPro"/>
</dbReference>
<dbReference type="NCBIfam" id="NF033858">
    <property type="entry name" value="ABC2_perm_RbbA"/>
    <property type="match status" value="1"/>
</dbReference>
<keyword evidence="7 9" id="KW-1133">Transmembrane helix</keyword>
<dbReference type="GO" id="GO:0005524">
    <property type="term" value="F:ATP binding"/>
    <property type="evidence" value="ECO:0007669"/>
    <property type="project" value="UniProtKB-KW"/>
</dbReference>
<feature type="domain" description="ABC transmembrane type-2" evidence="11">
    <location>
        <begin position="702"/>
        <end position="929"/>
    </location>
</feature>
<dbReference type="PROSITE" id="PS00211">
    <property type="entry name" value="ABC_TRANSPORTER_1"/>
    <property type="match status" value="1"/>
</dbReference>
<evidence type="ECO:0000256" key="6">
    <source>
        <dbReference type="ARBA" id="ARBA00022840"/>
    </source>
</evidence>
<name>A0A7Y9W910_9BURK</name>
<dbReference type="PROSITE" id="PS50893">
    <property type="entry name" value="ABC_TRANSPORTER_2"/>
    <property type="match status" value="2"/>
</dbReference>
<evidence type="ECO:0000256" key="2">
    <source>
        <dbReference type="ARBA" id="ARBA00022475"/>
    </source>
</evidence>
<evidence type="ECO:0000313" key="12">
    <source>
        <dbReference type="EMBL" id="NYH16292.1"/>
    </source>
</evidence>
<dbReference type="InterPro" id="IPR047651">
    <property type="entry name" value="ABC2_perm_RbbA"/>
</dbReference>
<evidence type="ECO:0000256" key="1">
    <source>
        <dbReference type="ARBA" id="ARBA00004141"/>
    </source>
</evidence>
<evidence type="ECO:0000256" key="9">
    <source>
        <dbReference type="SAM" id="Phobius"/>
    </source>
</evidence>
<proteinExistence type="predicted"/>
<feature type="transmembrane region" description="Helical" evidence="9">
    <location>
        <begin position="844"/>
        <end position="866"/>
    </location>
</feature>
<feature type="transmembrane region" description="Helical" evidence="9">
    <location>
        <begin position="906"/>
        <end position="926"/>
    </location>
</feature>
<dbReference type="InterPro" id="IPR027417">
    <property type="entry name" value="P-loop_NTPase"/>
</dbReference>
<evidence type="ECO:0000256" key="7">
    <source>
        <dbReference type="ARBA" id="ARBA00022989"/>
    </source>
</evidence>
<evidence type="ECO:0000256" key="8">
    <source>
        <dbReference type="ARBA" id="ARBA00023136"/>
    </source>
</evidence>
<dbReference type="Proteomes" id="UP000572540">
    <property type="component" value="Unassembled WGS sequence"/>
</dbReference>
<dbReference type="SUPFAM" id="SSF52540">
    <property type="entry name" value="P-loop containing nucleoside triphosphate hydrolases"/>
    <property type="match status" value="2"/>
</dbReference>
<dbReference type="PANTHER" id="PTHR43038:SF4">
    <property type="entry name" value="RIBOSOME-ASSOCIATED ATPASE"/>
    <property type="match status" value="1"/>
</dbReference>
<dbReference type="GO" id="GO:0140359">
    <property type="term" value="F:ABC-type transporter activity"/>
    <property type="evidence" value="ECO:0007669"/>
    <property type="project" value="InterPro"/>
</dbReference>
<comment type="caution">
    <text evidence="12">The sequence shown here is derived from an EMBL/GenBank/DDBJ whole genome shotgun (WGS) entry which is preliminary data.</text>
</comment>
<dbReference type="Pfam" id="PF00005">
    <property type="entry name" value="ABC_tran"/>
    <property type="match status" value="2"/>
</dbReference>
<comment type="subcellular location">
    <subcellularLocation>
        <location evidence="1">Membrane</location>
        <topology evidence="1">Multi-pass membrane protein</topology>
    </subcellularLocation>
</comment>
<protein>
    <submittedName>
        <fullName evidence="12">Ribosome-dependent ATPase</fullName>
    </submittedName>
</protein>
<keyword evidence="3" id="KW-0997">Cell inner membrane</keyword>
<evidence type="ECO:0000259" key="10">
    <source>
        <dbReference type="PROSITE" id="PS50893"/>
    </source>
</evidence>
<dbReference type="SMART" id="SM00382">
    <property type="entry name" value="AAA"/>
    <property type="match status" value="2"/>
</dbReference>
<evidence type="ECO:0000256" key="3">
    <source>
        <dbReference type="ARBA" id="ARBA00022519"/>
    </source>
</evidence>
<evidence type="ECO:0000313" key="13">
    <source>
        <dbReference type="Proteomes" id="UP000572540"/>
    </source>
</evidence>
<dbReference type="Gene3D" id="3.40.50.300">
    <property type="entry name" value="P-loop containing nucleotide triphosphate hydrolases"/>
    <property type="match status" value="2"/>
</dbReference>
<feature type="transmembrane region" description="Helical" evidence="9">
    <location>
        <begin position="815"/>
        <end position="837"/>
    </location>
</feature>
<keyword evidence="2" id="KW-1003">Cell membrane</keyword>
<keyword evidence="8 9" id="KW-0472">Membrane</keyword>
<dbReference type="PROSITE" id="PS51012">
    <property type="entry name" value="ABC_TM2"/>
    <property type="match status" value="1"/>
</dbReference>
<dbReference type="GO" id="GO:0016020">
    <property type="term" value="C:membrane"/>
    <property type="evidence" value="ECO:0007669"/>
    <property type="project" value="UniProtKB-SubCell"/>
</dbReference>
<reference evidence="12 13" key="1">
    <citation type="submission" date="2020-07" db="EMBL/GenBank/DDBJ databases">
        <title>Exploring microbial biodiversity for novel pathways involved in the catabolism of aromatic compounds derived from lignin.</title>
        <authorList>
            <person name="Elkins J."/>
        </authorList>
    </citation>
    <scope>NUCLEOTIDE SEQUENCE [LARGE SCALE GENOMIC DNA]</scope>
    <source>
        <strain evidence="12 13">H2C3B</strain>
    </source>
</reference>
<dbReference type="RefSeq" id="WP_179712517.1">
    <property type="nucleotide sequence ID" value="NZ_JACCAU010000001.1"/>
</dbReference>
<gene>
    <name evidence="12" type="ORF">GGD41_003520</name>
</gene>
<feature type="domain" description="ABC transporter" evidence="10">
    <location>
        <begin position="283"/>
        <end position="513"/>
    </location>
</feature>
<dbReference type="InterPro" id="IPR003593">
    <property type="entry name" value="AAA+_ATPase"/>
</dbReference>
<evidence type="ECO:0000256" key="4">
    <source>
        <dbReference type="ARBA" id="ARBA00022692"/>
    </source>
</evidence>
<dbReference type="Gene3D" id="3.40.1710.10">
    <property type="entry name" value="abc type-2 transporter like domain"/>
    <property type="match status" value="1"/>
</dbReference>